<dbReference type="Gene3D" id="2.40.110.10">
    <property type="entry name" value="Butyryl-CoA Dehydrogenase, subunit A, domain 2"/>
    <property type="match status" value="1"/>
</dbReference>
<dbReference type="SUPFAM" id="SSF56645">
    <property type="entry name" value="Acyl-CoA dehydrogenase NM domain-like"/>
    <property type="match status" value="1"/>
</dbReference>
<evidence type="ECO:0000259" key="8">
    <source>
        <dbReference type="Pfam" id="PF02770"/>
    </source>
</evidence>
<dbReference type="EC" id="1.3.99.-" evidence="10"/>
<dbReference type="InterPro" id="IPR013786">
    <property type="entry name" value="AcylCoA_DH/ox_N"/>
</dbReference>
<dbReference type="EMBL" id="JACHXP010000024">
    <property type="protein sequence ID" value="MBB3192267.1"/>
    <property type="molecule type" value="Genomic_DNA"/>
</dbReference>
<dbReference type="RefSeq" id="WP_183327744.1">
    <property type="nucleotide sequence ID" value="NZ_JACHXP010000024.1"/>
</dbReference>
<sequence>MNFAFTEQQDAIRESVAKLSADLLAPRYRQRETDGRIEREIVEMLGEMGCLGGELPEEFGGSGLDCVTSGVIIEEIARGDFNVGYLPLLASLNGQIIAHHARPELAQEWLSGITAGQKICCIALTEPHGGSDAANLKLKASRQGEHFVLNGEKTSISMADQSDVAVVFARTGSQEQRAGGISAFLVPMDLDGITTSRFEDSGQQAIGRGSIFFDNVAVPADHMLGDEGQGFKQVMQGFDYSRALIGLQCLAVAQQSLDETWQWLTEREAFGQPLAAFQGLTHPLAEYQTFVQAARLQCYYALWLKDHDRPHTTEAAMCKWWGPKLAFDVVKQCLLAHGHTGYGEDLPFAQRLRDVMGLQIGDGTAQIMKNIIARQSVPR</sequence>
<gene>
    <name evidence="10" type="ORF">FHR94_003555</name>
</gene>
<comment type="caution">
    <text evidence="10">The sequence shown here is derived from an EMBL/GenBank/DDBJ whole genome shotgun (WGS) entry which is preliminary data.</text>
</comment>
<dbReference type="InterPro" id="IPR009100">
    <property type="entry name" value="AcylCoA_DH/oxidase_NM_dom_sf"/>
</dbReference>
<evidence type="ECO:0000256" key="5">
    <source>
        <dbReference type="ARBA" id="ARBA00023002"/>
    </source>
</evidence>
<dbReference type="GO" id="GO:0003995">
    <property type="term" value="F:acyl-CoA dehydrogenase activity"/>
    <property type="evidence" value="ECO:0007669"/>
    <property type="project" value="TreeGrafter"/>
</dbReference>
<dbReference type="InterPro" id="IPR037069">
    <property type="entry name" value="AcylCoA_DH/ox_N_sf"/>
</dbReference>
<comment type="similarity">
    <text evidence="2 6">Belongs to the acyl-CoA dehydrogenase family.</text>
</comment>
<dbReference type="Gene3D" id="1.20.140.10">
    <property type="entry name" value="Butyryl-CoA Dehydrogenase, subunit A, domain 3"/>
    <property type="match status" value="1"/>
</dbReference>
<dbReference type="InterPro" id="IPR036250">
    <property type="entry name" value="AcylCo_DH-like_C"/>
</dbReference>
<dbReference type="Pfam" id="PF00441">
    <property type="entry name" value="Acyl-CoA_dh_1"/>
    <property type="match status" value="1"/>
</dbReference>
<dbReference type="SUPFAM" id="SSF47203">
    <property type="entry name" value="Acyl-CoA dehydrogenase C-terminal domain-like"/>
    <property type="match status" value="1"/>
</dbReference>
<dbReference type="Pfam" id="PF02770">
    <property type="entry name" value="Acyl-CoA_dh_M"/>
    <property type="match status" value="1"/>
</dbReference>
<dbReference type="NCBIfam" id="TIGR03207">
    <property type="entry name" value="cyc_hxne_CoA_dh"/>
    <property type="match status" value="1"/>
</dbReference>
<dbReference type="PANTHER" id="PTHR43884">
    <property type="entry name" value="ACYL-COA DEHYDROGENASE"/>
    <property type="match status" value="1"/>
</dbReference>
<comment type="cofactor">
    <cofactor evidence="1 6">
        <name>FAD</name>
        <dbReference type="ChEBI" id="CHEBI:57692"/>
    </cofactor>
</comment>
<evidence type="ECO:0000259" key="9">
    <source>
        <dbReference type="Pfam" id="PF02771"/>
    </source>
</evidence>
<evidence type="ECO:0000256" key="3">
    <source>
        <dbReference type="ARBA" id="ARBA00022630"/>
    </source>
</evidence>
<keyword evidence="4 6" id="KW-0274">FAD</keyword>
<feature type="domain" description="Acyl-CoA dehydrogenase/oxidase N-terminal" evidence="9">
    <location>
        <begin position="6"/>
        <end position="116"/>
    </location>
</feature>
<dbReference type="FunFam" id="2.40.110.10:FF:000002">
    <property type="entry name" value="Acyl-CoA dehydrogenase fadE12"/>
    <property type="match status" value="1"/>
</dbReference>
<evidence type="ECO:0000256" key="2">
    <source>
        <dbReference type="ARBA" id="ARBA00009347"/>
    </source>
</evidence>
<accession>A0A839VHV0</accession>
<dbReference type="Proteomes" id="UP000547614">
    <property type="component" value="Unassembled WGS sequence"/>
</dbReference>
<dbReference type="GO" id="GO:0050660">
    <property type="term" value="F:flavin adenine dinucleotide binding"/>
    <property type="evidence" value="ECO:0007669"/>
    <property type="project" value="InterPro"/>
</dbReference>
<evidence type="ECO:0000259" key="7">
    <source>
        <dbReference type="Pfam" id="PF00441"/>
    </source>
</evidence>
<protein>
    <submittedName>
        <fullName evidence="10">Cyclohexanecarboxyl-CoA dehydrogenase</fullName>
        <ecNumber evidence="10">1.3.99.-</ecNumber>
    </submittedName>
</protein>
<keyword evidence="11" id="KW-1185">Reference proteome</keyword>
<keyword evidence="5 6" id="KW-0560">Oxidoreductase</keyword>
<keyword evidence="3 6" id="KW-0285">Flavoprotein</keyword>
<organism evidence="10 11">
    <name type="scientific">Halomonas cerina</name>
    <dbReference type="NCBI Taxonomy" id="447424"/>
    <lineage>
        <taxon>Bacteria</taxon>
        <taxon>Pseudomonadati</taxon>
        <taxon>Pseudomonadota</taxon>
        <taxon>Gammaproteobacteria</taxon>
        <taxon>Oceanospirillales</taxon>
        <taxon>Halomonadaceae</taxon>
        <taxon>Halomonas</taxon>
    </lineage>
</organism>
<dbReference type="Gene3D" id="1.10.540.10">
    <property type="entry name" value="Acyl-CoA dehydrogenase/oxidase, N-terminal domain"/>
    <property type="match status" value="1"/>
</dbReference>
<evidence type="ECO:0000256" key="6">
    <source>
        <dbReference type="RuleBase" id="RU362125"/>
    </source>
</evidence>
<dbReference type="InterPro" id="IPR046373">
    <property type="entry name" value="Acyl-CoA_Oxase/DH_mid-dom_sf"/>
</dbReference>
<evidence type="ECO:0000256" key="1">
    <source>
        <dbReference type="ARBA" id="ARBA00001974"/>
    </source>
</evidence>
<dbReference type="InterPro" id="IPR009075">
    <property type="entry name" value="AcylCo_DH/oxidase_C"/>
</dbReference>
<dbReference type="PANTHER" id="PTHR43884:SF37">
    <property type="entry name" value="ACYL-COA DEHYDROGENASE"/>
    <property type="match status" value="1"/>
</dbReference>
<dbReference type="InterPro" id="IPR017620">
    <property type="entry name" value="Cyc-hxne_CoA_dehydrogenase"/>
</dbReference>
<feature type="domain" description="Acyl-CoA dehydrogenase/oxidase C-terminal" evidence="7">
    <location>
        <begin position="228"/>
        <end position="375"/>
    </location>
</feature>
<evidence type="ECO:0000313" key="10">
    <source>
        <dbReference type="EMBL" id="MBB3192267.1"/>
    </source>
</evidence>
<evidence type="ECO:0000313" key="11">
    <source>
        <dbReference type="Proteomes" id="UP000547614"/>
    </source>
</evidence>
<proteinExistence type="inferred from homology"/>
<name>A0A839VHV0_9GAMM</name>
<dbReference type="InterPro" id="IPR006091">
    <property type="entry name" value="Acyl-CoA_Oxase/DH_mid-dom"/>
</dbReference>
<reference evidence="10 11" key="1">
    <citation type="submission" date="2020-08" db="EMBL/GenBank/DDBJ databases">
        <title>Genomic Encyclopedia of Type Strains, Phase III (KMG-III): the genomes of soil and plant-associated and newly described type strains.</title>
        <authorList>
            <person name="Whitman W."/>
        </authorList>
    </citation>
    <scope>NUCLEOTIDE SEQUENCE [LARGE SCALE GENOMIC DNA]</scope>
    <source>
        <strain evidence="10 11">CECT 7282</strain>
    </source>
</reference>
<dbReference type="AlphaFoldDB" id="A0A839VHV0"/>
<dbReference type="Pfam" id="PF02771">
    <property type="entry name" value="Acyl-CoA_dh_N"/>
    <property type="match status" value="1"/>
</dbReference>
<evidence type="ECO:0000256" key="4">
    <source>
        <dbReference type="ARBA" id="ARBA00022827"/>
    </source>
</evidence>
<feature type="domain" description="Acyl-CoA oxidase/dehydrogenase middle" evidence="8">
    <location>
        <begin position="121"/>
        <end position="216"/>
    </location>
</feature>